<dbReference type="Bgee" id="ENSACAG00000009747">
    <property type="expression patterns" value="Expressed in heart and 14 other cell types or tissues"/>
</dbReference>
<reference evidence="5" key="3">
    <citation type="submission" date="2025-09" db="UniProtKB">
        <authorList>
            <consortium name="Ensembl"/>
        </authorList>
    </citation>
    <scope>IDENTIFICATION</scope>
</reference>
<evidence type="ECO:0000313" key="5">
    <source>
        <dbReference type="Ensembl" id="ENSACAP00000009574.3"/>
    </source>
</evidence>
<dbReference type="GO" id="GO:0050684">
    <property type="term" value="P:regulation of mRNA processing"/>
    <property type="evidence" value="ECO:0000318"/>
    <property type="project" value="GO_Central"/>
</dbReference>
<dbReference type="GO" id="GO:0005739">
    <property type="term" value="C:mitochondrion"/>
    <property type="evidence" value="ECO:0000318"/>
    <property type="project" value="GO_Central"/>
</dbReference>
<dbReference type="AlphaFoldDB" id="G1KJB5"/>
<dbReference type="NCBIfam" id="TIGR00756">
    <property type="entry name" value="PPR"/>
    <property type="match status" value="1"/>
</dbReference>
<dbReference type="PROSITE" id="PS51375">
    <property type="entry name" value="PPR"/>
    <property type="match status" value="1"/>
</dbReference>
<dbReference type="GO" id="GO:0001822">
    <property type="term" value="P:kidney development"/>
    <property type="evidence" value="ECO:0007669"/>
    <property type="project" value="Ensembl"/>
</dbReference>
<gene>
    <name evidence="5" type="primary">PTCD2</name>
</gene>
<dbReference type="PANTHER" id="PTHR14700:SF0">
    <property type="entry name" value="PENTATRICOPEPTIDE REPEAT-CONTAINING PROTEIN 2, MITOCHONDRIAL"/>
    <property type="match status" value="1"/>
</dbReference>
<feature type="repeat" description="PPR" evidence="3">
    <location>
        <begin position="225"/>
        <end position="259"/>
    </location>
</feature>
<dbReference type="PANTHER" id="PTHR14700">
    <property type="entry name" value="PENTATRICOPEPTIDE REPEAT-CONTAINING PROTEIN 2, MITOCHONDRIAL"/>
    <property type="match status" value="1"/>
</dbReference>
<protein>
    <recommendedName>
        <fullName evidence="2">Pentatricopeptide repeat-containing protein 2, mitochondrial</fullName>
    </recommendedName>
</protein>
<dbReference type="Pfam" id="PF13041">
    <property type="entry name" value="PPR_2"/>
    <property type="match status" value="1"/>
</dbReference>
<feature type="region of interest" description="Disordered" evidence="4">
    <location>
        <begin position="1"/>
        <end position="34"/>
    </location>
</feature>
<proteinExistence type="inferred from homology"/>
<dbReference type="Proteomes" id="UP000001646">
    <property type="component" value="Chromosome 2"/>
</dbReference>
<dbReference type="SUPFAM" id="SSF48452">
    <property type="entry name" value="TPR-like"/>
    <property type="match status" value="1"/>
</dbReference>
<dbReference type="HOGENOM" id="CLU_060975_0_0_1"/>
<organism evidence="5 6">
    <name type="scientific">Anolis carolinensis</name>
    <name type="common">Green anole</name>
    <name type="synonym">American chameleon</name>
    <dbReference type="NCBI Taxonomy" id="28377"/>
    <lineage>
        <taxon>Eukaryota</taxon>
        <taxon>Metazoa</taxon>
        <taxon>Chordata</taxon>
        <taxon>Craniata</taxon>
        <taxon>Vertebrata</taxon>
        <taxon>Euteleostomi</taxon>
        <taxon>Lepidosauria</taxon>
        <taxon>Squamata</taxon>
        <taxon>Bifurcata</taxon>
        <taxon>Unidentata</taxon>
        <taxon>Episquamata</taxon>
        <taxon>Toxicofera</taxon>
        <taxon>Iguania</taxon>
        <taxon>Dactyloidae</taxon>
        <taxon>Anolis</taxon>
    </lineage>
</organism>
<evidence type="ECO:0000256" key="3">
    <source>
        <dbReference type="PROSITE-ProRule" id="PRU00708"/>
    </source>
</evidence>
<reference evidence="5 6" key="1">
    <citation type="submission" date="2009-12" db="EMBL/GenBank/DDBJ databases">
        <title>The Genome Sequence of Anolis carolinensis (Green Anole Lizard).</title>
        <authorList>
            <consortium name="The Genome Sequencing Platform"/>
            <person name="Di Palma F."/>
            <person name="Alfoldi J."/>
            <person name="Heiman D."/>
            <person name="Young S."/>
            <person name="Grabherr M."/>
            <person name="Johnson J."/>
            <person name="Lander E.S."/>
            <person name="Lindblad-Toh K."/>
        </authorList>
    </citation>
    <scope>NUCLEOTIDE SEQUENCE [LARGE SCALE GENOMIC DNA]</scope>
    <source>
        <strain evidence="5 6">JBL SC #1</strain>
    </source>
</reference>
<dbReference type="InterPro" id="IPR002885">
    <property type="entry name" value="PPR_rpt"/>
</dbReference>
<evidence type="ECO:0000313" key="6">
    <source>
        <dbReference type="Proteomes" id="UP000001646"/>
    </source>
</evidence>
<dbReference type="GO" id="GO:0010468">
    <property type="term" value="P:regulation of gene expression"/>
    <property type="evidence" value="ECO:0007669"/>
    <property type="project" value="Ensembl"/>
</dbReference>
<evidence type="ECO:0000256" key="1">
    <source>
        <dbReference type="ARBA" id="ARBA00008677"/>
    </source>
</evidence>
<dbReference type="GO" id="GO:0001889">
    <property type="term" value="P:liver development"/>
    <property type="evidence" value="ECO:0007669"/>
    <property type="project" value="Ensembl"/>
</dbReference>
<evidence type="ECO:0000256" key="4">
    <source>
        <dbReference type="SAM" id="MobiDB-lite"/>
    </source>
</evidence>
<evidence type="ECO:0000256" key="2">
    <source>
        <dbReference type="ARBA" id="ARBA00014675"/>
    </source>
</evidence>
<comment type="similarity">
    <text evidence="1">Belongs to the PTCD2 family.</text>
</comment>
<feature type="compositionally biased region" description="Polar residues" evidence="4">
    <location>
        <begin position="10"/>
        <end position="30"/>
    </location>
</feature>
<dbReference type="STRING" id="28377.ENSACAP00000009574"/>
<dbReference type="GeneTree" id="ENSGT00390000009329"/>
<keyword evidence="6" id="KW-1185">Reference proteome</keyword>
<dbReference type="InterPro" id="IPR034629">
    <property type="entry name" value="PTCD2"/>
</dbReference>
<dbReference type="GO" id="GO:0007005">
    <property type="term" value="P:mitochondrion organization"/>
    <property type="evidence" value="ECO:0000318"/>
    <property type="project" value="GO_Central"/>
</dbReference>
<sequence length="449" mass="50580">MPAIDVGETSGENASGTRPYSQENTQQPNNPLALEPNKAVQTNYGASEIYYKPSRRQRLIPVRPRRNPRWNRGAAIAARTKLFGGGRKGKALFCRSIITRPGKGKGRRSRNRRRREVGGPLSVIRAPLPAAALGTVRGQNGYSSAWRFQSDPAGGGRASSFKRVGRGFAWLLEVSARRYHAENKNVAFGEFKFGPIFMRLCYELDLEASAFELIKDQALHGFFSESTSFNILMDMLFNKGQYERALEVLLEMKQQGIKFNRETYFLAFAICYKLNSPESCKICTTLLEDAQLKGDQMPRKAYYFAVAFALKQNDVVKARSYFSQIINTESRICNNLKLLLQAESGDLDNLVQTLERAVDPSASDFVKKPEFCVEVLSTAREKLEDNPTLCIWFEEIMAKLQASGQVTSLSLDDLLCQTPQSKRRHTQLLKQKQVSRRTLKPLHSALLAE</sequence>
<dbReference type="Gene3D" id="1.25.40.10">
    <property type="entry name" value="Tetratricopeptide repeat domain"/>
    <property type="match status" value="1"/>
</dbReference>
<dbReference type="InParanoid" id="G1KJB5"/>
<reference evidence="5" key="2">
    <citation type="submission" date="2025-08" db="UniProtKB">
        <authorList>
            <consortium name="Ensembl"/>
        </authorList>
    </citation>
    <scope>IDENTIFICATION</scope>
</reference>
<dbReference type="GO" id="GO:0055001">
    <property type="term" value="P:muscle cell development"/>
    <property type="evidence" value="ECO:0007669"/>
    <property type="project" value="Ensembl"/>
</dbReference>
<dbReference type="Ensembl" id="ENSACAT00000009771.4">
    <property type="protein sequence ID" value="ENSACAP00000009574.3"/>
    <property type="gene ID" value="ENSACAG00000009747.4"/>
</dbReference>
<name>G1KJB5_ANOCA</name>
<dbReference type="GO" id="GO:0055010">
    <property type="term" value="P:ventricular cardiac muscle tissue morphogenesis"/>
    <property type="evidence" value="ECO:0007669"/>
    <property type="project" value="Ensembl"/>
</dbReference>
<dbReference type="eggNOG" id="ENOG502R1K6">
    <property type="taxonomic scope" value="Eukaryota"/>
</dbReference>
<dbReference type="InterPro" id="IPR011990">
    <property type="entry name" value="TPR-like_helical_dom_sf"/>
</dbReference>
<accession>G1KJB5</accession>